<feature type="chain" id="PRO_5002482641" description="ML-like domain-containing protein" evidence="1">
    <location>
        <begin position="21"/>
        <end position="127"/>
    </location>
</feature>
<dbReference type="Proteomes" id="UP000033483">
    <property type="component" value="Unassembled WGS sequence"/>
</dbReference>
<feature type="signal peptide" evidence="1">
    <location>
        <begin position="1"/>
        <end position="20"/>
    </location>
</feature>
<dbReference type="PANTHER" id="PTHR31145">
    <property type="entry name" value="INTEGRAL MEMBRANE PROTEIN (AFU_ORTHOLOGUE AFUA_7G01610)"/>
    <property type="match status" value="1"/>
</dbReference>
<dbReference type="PANTHER" id="PTHR31145:SF6">
    <property type="entry name" value="INTEGRAL MEMBRANE PROTEIN (AFU_ORTHOLOGUE AFUA_7G01610)"/>
    <property type="match status" value="1"/>
</dbReference>
<dbReference type="AlphaFoldDB" id="A0A0F4ZGW8"/>
<feature type="domain" description="ML-like" evidence="2">
    <location>
        <begin position="18"/>
        <end position="127"/>
    </location>
</feature>
<dbReference type="InterPro" id="IPR032800">
    <property type="entry name" value="TRP_N"/>
</dbReference>
<comment type="caution">
    <text evidence="3">The sequence shown here is derived from an EMBL/GenBank/DDBJ whole genome shotgun (WGS) entry which is preliminary data.</text>
</comment>
<name>A0A0F4ZGW8_9PEZI</name>
<dbReference type="InterPro" id="IPR040241">
    <property type="entry name" value="TRP_Flc/Pkd2-like"/>
</dbReference>
<dbReference type="GO" id="GO:0016020">
    <property type="term" value="C:membrane"/>
    <property type="evidence" value="ECO:0007669"/>
    <property type="project" value="TreeGrafter"/>
</dbReference>
<protein>
    <recommendedName>
        <fullName evidence="2">ML-like domain-containing protein</fullName>
    </recommendedName>
</protein>
<dbReference type="GO" id="GO:0055085">
    <property type="term" value="P:transmembrane transport"/>
    <property type="evidence" value="ECO:0007669"/>
    <property type="project" value="TreeGrafter"/>
</dbReference>
<dbReference type="SMART" id="SM01320">
    <property type="entry name" value="TRP_N"/>
    <property type="match status" value="1"/>
</dbReference>
<keyword evidence="4" id="KW-1185">Reference proteome</keyword>
<dbReference type="EMBL" id="LAEV01000829">
    <property type="protein sequence ID" value="KKA29465.1"/>
    <property type="molecule type" value="Genomic_DNA"/>
</dbReference>
<evidence type="ECO:0000313" key="4">
    <source>
        <dbReference type="Proteomes" id="UP000033483"/>
    </source>
</evidence>
<evidence type="ECO:0000313" key="3">
    <source>
        <dbReference type="EMBL" id="KKA29465.1"/>
    </source>
</evidence>
<evidence type="ECO:0000259" key="2">
    <source>
        <dbReference type="SMART" id="SM01320"/>
    </source>
</evidence>
<reference evidence="3 4" key="1">
    <citation type="submission" date="2015-03" db="EMBL/GenBank/DDBJ databases">
        <authorList>
            <person name="Radwan O."/>
            <person name="Al-Naeli F.A."/>
            <person name="Rendon G.A."/>
            <person name="Fields C."/>
        </authorList>
    </citation>
    <scope>NUCLEOTIDE SEQUENCE [LARGE SCALE GENOMIC DNA]</scope>
    <source>
        <strain evidence="3">CR-DP1</strain>
    </source>
</reference>
<proteinExistence type="predicted"/>
<dbReference type="Pfam" id="PF14558">
    <property type="entry name" value="TRP_N"/>
    <property type="match status" value="1"/>
</dbReference>
<keyword evidence="1" id="KW-0732">Signal</keyword>
<organism evidence="3 4">
    <name type="scientific">Thielaviopsis punctulata</name>
    <dbReference type="NCBI Taxonomy" id="72032"/>
    <lineage>
        <taxon>Eukaryota</taxon>
        <taxon>Fungi</taxon>
        <taxon>Dikarya</taxon>
        <taxon>Ascomycota</taxon>
        <taxon>Pezizomycotina</taxon>
        <taxon>Sordariomycetes</taxon>
        <taxon>Hypocreomycetidae</taxon>
        <taxon>Microascales</taxon>
        <taxon>Ceratocystidaceae</taxon>
        <taxon>Thielaviopsis</taxon>
    </lineage>
</organism>
<sequence>MTLRRFGIAALALLATPACAVQITFSNCLTDSYQKSNRLQFTPMVVDAAFDTDTSDHVFTMTVWGNVSGSSGSLDKITLESSNQKITNLKTKVNVLNYTPFQNASSFCARLENGSCPLGPVYNTHNK</sequence>
<evidence type="ECO:0000256" key="1">
    <source>
        <dbReference type="SAM" id="SignalP"/>
    </source>
</evidence>
<accession>A0A0F4ZGW8</accession>
<gene>
    <name evidence="3" type="ORF">TD95_005045</name>
</gene>